<name>A0AAV7SFG1_PLEWA</name>
<feature type="compositionally biased region" description="Low complexity" evidence="1">
    <location>
        <begin position="42"/>
        <end position="54"/>
    </location>
</feature>
<protein>
    <submittedName>
        <fullName evidence="2">Uncharacterized protein</fullName>
    </submittedName>
</protein>
<evidence type="ECO:0000313" key="2">
    <source>
        <dbReference type="EMBL" id="KAJ1163035.1"/>
    </source>
</evidence>
<gene>
    <name evidence="2" type="ORF">NDU88_003498</name>
</gene>
<dbReference type="Proteomes" id="UP001066276">
    <property type="component" value="Chromosome 4_2"/>
</dbReference>
<proteinExistence type="predicted"/>
<dbReference type="AlphaFoldDB" id="A0AAV7SFG1"/>
<accession>A0AAV7SFG1</accession>
<dbReference type="EMBL" id="JANPWB010000008">
    <property type="protein sequence ID" value="KAJ1163035.1"/>
    <property type="molecule type" value="Genomic_DNA"/>
</dbReference>
<feature type="region of interest" description="Disordered" evidence="1">
    <location>
        <begin position="1"/>
        <end position="92"/>
    </location>
</feature>
<sequence length="162" mass="17384">MQDARHATHASAGWLTAREREDASGELRSPTPQQDRTWQKASGSSRRQQRPRSPNGCDSRNKTPGNTPAPQHQRKELVAEKGAGKRCVKERGGGARGCNFSSCCELSALGIAEPPSPCPLRFPAPQLCIQSKAQGVPPDVAAIHHKAARGISSISSSQAWEL</sequence>
<keyword evidence="3" id="KW-1185">Reference proteome</keyword>
<evidence type="ECO:0000256" key="1">
    <source>
        <dbReference type="SAM" id="MobiDB-lite"/>
    </source>
</evidence>
<feature type="compositionally biased region" description="Basic and acidic residues" evidence="1">
    <location>
        <begin position="73"/>
        <end position="92"/>
    </location>
</feature>
<feature type="compositionally biased region" description="Polar residues" evidence="1">
    <location>
        <begin position="30"/>
        <end position="41"/>
    </location>
</feature>
<organism evidence="2 3">
    <name type="scientific">Pleurodeles waltl</name>
    <name type="common">Iberian ribbed newt</name>
    <dbReference type="NCBI Taxonomy" id="8319"/>
    <lineage>
        <taxon>Eukaryota</taxon>
        <taxon>Metazoa</taxon>
        <taxon>Chordata</taxon>
        <taxon>Craniata</taxon>
        <taxon>Vertebrata</taxon>
        <taxon>Euteleostomi</taxon>
        <taxon>Amphibia</taxon>
        <taxon>Batrachia</taxon>
        <taxon>Caudata</taxon>
        <taxon>Salamandroidea</taxon>
        <taxon>Salamandridae</taxon>
        <taxon>Pleurodelinae</taxon>
        <taxon>Pleurodeles</taxon>
    </lineage>
</organism>
<feature type="compositionally biased region" description="Polar residues" evidence="1">
    <location>
        <begin position="56"/>
        <end position="70"/>
    </location>
</feature>
<reference evidence="2" key="1">
    <citation type="journal article" date="2022" name="bioRxiv">
        <title>Sequencing and chromosome-scale assembly of the giantPleurodeles waltlgenome.</title>
        <authorList>
            <person name="Brown T."/>
            <person name="Elewa A."/>
            <person name="Iarovenko S."/>
            <person name="Subramanian E."/>
            <person name="Araus A.J."/>
            <person name="Petzold A."/>
            <person name="Susuki M."/>
            <person name="Suzuki K.-i.T."/>
            <person name="Hayashi T."/>
            <person name="Toyoda A."/>
            <person name="Oliveira C."/>
            <person name="Osipova E."/>
            <person name="Leigh N.D."/>
            <person name="Simon A."/>
            <person name="Yun M.H."/>
        </authorList>
    </citation>
    <scope>NUCLEOTIDE SEQUENCE</scope>
    <source>
        <strain evidence="2">20211129_DDA</strain>
        <tissue evidence="2">Liver</tissue>
    </source>
</reference>
<comment type="caution">
    <text evidence="2">The sequence shown here is derived from an EMBL/GenBank/DDBJ whole genome shotgun (WGS) entry which is preliminary data.</text>
</comment>
<evidence type="ECO:0000313" key="3">
    <source>
        <dbReference type="Proteomes" id="UP001066276"/>
    </source>
</evidence>